<organism evidence="1 2">
    <name type="scientific">Mycobacterium phage Murucutumbu</name>
    <dbReference type="NCBI Taxonomy" id="1560286"/>
    <lineage>
        <taxon>Viruses</taxon>
        <taxon>Duplodnaviria</taxon>
        <taxon>Heunggongvirae</taxon>
        <taxon>Uroviricota</taxon>
        <taxon>Caudoviricetes</taxon>
        <taxon>Weiservirinae</taxon>
        <taxon>Anayavirus</taxon>
        <taxon>Anayavirus murucutumbu</taxon>
    </lineage>
</organism>
<dbReference type="EMBL" id="KM677211">
    <property type="protein sequence ID" value="AIW03031.1"/>
    <property type="molecule type" value="Genomic_DNA"/>
</dbReference>
<sequence length="93" mass="10437">MFPISGLFVLASHTVQTTTHELHWRRDNVANRMRRNKIQDRATLAKRINVGRTTVYSTFRADWSGVATLTVLAQIVGELGGSLSELVSVEARR</sequence>
<accession>A0A0A0RM27</accession>
<dbReference type="RefSeq" id="YP_009215548.1">
    <property type="nucleotide sequence ID" value="NC_028978.1"/>
</dbReference>
<proteinExistence type="predicted"/>
<dbReference type="OrthoDB" id="21559at10239"/>
<evidence type="ECO:0000313" key="1">
    <source>
        <dbReference type="EMBL" id="AIW03031.1"/>
    </source>
</evidence>
<protein>
    <submittedName>
        <fullName evidence="1">Helix-turn-helix DNA binding protein</fullName>
    </submittedName>
</protein>
<gene>
    <name evidence="1" type="ORF">MURUCUTUMBU_45</name>
</gene>
<dbReference type="KEGG" id="vg:26641830"/>
<dbReference type="Proteomes" id="UP000030211">
    <property type="component" value="Segment"/>
</dbReference>
<dbReference type="GeneID" id="26641830"/>
<keyword evidence="2" id="KW-1185">Reference proteome</keyword>
<name>A0A0A0RM27_9CAUD</name>
<evidence type="ECO:0000313" key="2">
    <source>
        <dbReference type="Proteomes" id="UP000030211"/>
    </source>
</evidence>
<reference evidence="1 2" key="1">
    <citation type="submission" date="2014-09" db="EMBL/GenBank/DDBJ databases">
        <authorList>
            <person name="Maldonado-Vazquez N."/>
            <person name="Franco-Moreira L.J."/>
            <person name="Perez-Otero J."/>
            <person name="Alvelo-Aviles A.S."/>
            <person name="Andino-Figueroa P.C."/>
            <person name="Apiz-Saab J."/>
            <person name="Arroyo-Roldan J.G."/>
            <person name="Aviles-Rivera A."/>
            <person name="Cruz-Garcia L.G."/>
            <person name="Gomez-Garcia G."/>
            <person name="Gonzalez-Torres B.A."/>
            <person name="Grogan-Rivera S.M."/>
            <person name="Icazatti-Burtell A.M."/>
            <person name="Laboy-De-Jesus F.M."/>
            <person name="Marengo-Casul A.J."/>
            <person name="Megret-Gonzalez A.M."/>
            <person name="Melendez P.C."/>
            <person name="Molina-Rivera Z.K."/>
            <person name="Morales-Rivera A."/>
            <person name="Ortiz-Camacho K.C."/>
            <person name="Ortiz-Lopez E."/>
            <person name="Perez-Colon E.A."/>
            <person name="Ramos-Aponte K."/>
            <person name="Rivera-Dones A.E."/>
            <person name="Rivera-Garcia M.D."/>
            <person name="Rivera-Lebron J."/>
            <person name="Rivera-Medina Y.M."/>
            <person name="Rivera-Ortiz Y."/>
            <person name="Rodriguez-Lopez A."/>
            <person name="Rodriguez-Maldonado G."/>
            <person name="Rodriguez-Perez O.A."/>
            <person name="Sanchez-Henriquez C.D."/>
            <person name="Santiago-Ochoa D.A."/>
            <person name="Torres-Alvarez V.M."/>
            <person name="Zayas-Cruz A.D."/>
            <person name="Rubin M.R."/>
            <person name="Vazquez E."/>
            <person name="Anders K.R."/>
            <person name="Braun M.A."/>
            <person name="Delesalle V.A."/>
            <person name="Hughes L.E."/>
            <person name="Ware V.C."/>
            <person name="Bradley K.W."/>
            <person name="Barker L.P."/>
            <person name="Asai D.J."/>
            <person name="Bowman C.A."/>
            <person name="Russell D.A."/>
            <person name="Pope W.H."/>
            <person name="Jacobs-Sera D."/>
            <person name="Hendrix R.W."/>
            <person name="Hatfull G.F."/>
        </authorList>
    </citation>
    <scope>NUCLEOTIDE SEQUENCE [LARGE SCALE GENOMIC DNA]</scope>
</reference>